<feature type="transmembrane region" description="Helical" evidence="8">
    <location>
        <begin position="743"/>
        <end position="765"/>
    </location>
</feature>
<feature type="region of interest" description="Disordered" evidence="7">
    <location>
        <begin position="982"/>
        <end position="1023"/>
    </location>
</feature>
<feature type="transmembrane region" description="Helical" evidence="8">
    <location>
        <begin position="71"/>
        <end position="95"/>
    </location>
</feature>
<dbReference type="PANTHER" id="PTHR31563">
    <property type="entry name" value="ION CHANNEL POLLUX-RELATED"/>
    <property type="match status" value="1"/>
</dbReference>
<gene>
    <name evidence="11" type="ORF">DYB35_005097</name>
</gene>
<evidence type="ECO:0000256" key="2">
    <source>
        <dbReference type="ARBA" id="ARBA00022448"/>
    </source>
</evidence>
<dbReference type="GO" id="GO:0006811">
    <property type="term" value="P:monoatomic ion transport"/>
    <property type="evidence" value="ECO:0007669"/>
    <property type="project" value="UniProtKB-KW"/>
</dbReference>
<dbReference type="GO" id="GO:0012505">
    <property type="term" value="C:endomembrane system"/>
    <property type="evidence" value="ECO:0007669"/>
    <property type="project" value="UniProtKB-SubCell"/>
</dbReference>
<feature type="region of interest" description="Disordered" evidence="7">
    <location>
        <begin position="579"/>
        <end position="614"/>
    </location>
</feature>
<dbReference type="SUPFAM" id="SSF81324">
    <property type="entry name" value="Voltage-gated potassium channels"/>
    <property type="match status" value="1"/>
</dbReference>
<feature type="chain" id="PRO_5019555446" description="CASTOR/POLLUX/SYM8 ion channel conserved domain-containing protein" evidence="9">
    <location>
        <begin position="31"/>
        <end position="1212"/>
    </location>
</feature>
<dbReference type="Proteomes" id="UP000285712">
    <property type="component" value="Unassembled WGS sequence"/>
</dbReference>
<feature type="domain" description="CASTOR/POLLUX/SYM8 ion channel conserved" evidence="10">
    <location>
        <begin position="907"/>
        <end position="986"/>
    </location>
</feature>
<organism evidence="11 12">
    <name type="scientific">Aphanomyces astaci</name>
    <name type="common">Crayfish plague agent</name>
    <dbReference type="NCBI Taxonomy" id="112090"/>
    <lineage>
        <taxon>Eukaryota</taxon>
        <taxon>Sar</taxon>
        <taxon>Stramenopiles</taxon>
        <taxon>Oomycota</taxon>
        <taxon>Saprolegniomycetes</taxon>
        <taxon>Saprolegniales</taxon>
        <taxon>Verrucalvaceae</taxon>
        <taxon>Aphanomyces</taxon>
    </lineage>
</organism>
<comment type="subcellular location">
    <subcellularLocation>
        <location evidence="1">Endomembrane system</location>
        <topology evidence="1">Multi-pass membrane protein</topology>
    </subcellularLocation>
</comment>
<dbReference type="Pfam" id="PF06241">
    <property type="entry name" value="Castor_Poll_mid"/>
    <property type="match status" value="1"/>
</dbReference>
<dbReference type="PANTHER" id="PTHR31563:SF10">
    <property type="entry name" value="ION CHANNEL POLLUX-RELATED"/>
    <property type="match status" value="1"/>
</dbReference>
<evidence type="ECO:0000256" key="3">
    <source>
        <dbReference type="ARBA" id="ARBA00022692"/>
    </source>
</evidence>
<dbReference type="InterPro" id="IPR010420">
    <property type="entry name" value="CASTOR/POLLUX/SYM8_dom"/>
</dbReference>
<keyword evidence="3 8" id="KW-0812">Transmembrane</keyword>
<accession>A0A418D2W2</accession>
<keyword evidence="9" id="KW-0732">Signal</keyword>
<keyword evidence="4 8" id="KW-1133">Transmembrane helix</keyword>
<evidence type="ECO:0000256" key="4">
    <source>
        <dbReference type="ARBA" id="ARBA00022989"/>
    </source>
</evidence>
<keyword evidence="6 8" id="KW-0472">Membrane</keyword>
<protein>
    <recommendedName>
        <fullName evidence="10">CASTOR/POLLUX/SYM8 ion channel conserved domain-containing protein</fullName>
    </recommendedName>
</protein>
<proteinExistence type="predicted"/>
<feature type="compositionally biased region" description="Low complexity" evidence="7">
    <location>
        <begin position="987"/>
        <end position="1001"/>
    </location>
</feature>
<evidence type="ECO:0000256" key="8">
    <source>
        <dbReference type="SAM" id="Phobius"/>
    </source>
</evidence>
<sequence>MISTKKGQTIGLLLFWVFLDMLLIPYEAFAYQAQGIALPRCIYEAVMDTLDPKSDDDGQGTMSFLWTLRSLSVMVCLVCTMYVNVIFGVIVDGIVSKMETLKEGKGAVVETNHTLMLGWNDNSLSFIREICAANESEGGGVIVVLSMRDKVDLEAEIYHVITDWKGTRLVCCCGNPLLTTDLLRVSAPQARSITIMSSDEQADVSDAALLRTLLVIKSMHGSEVSLASVTMSSHVWIRPYFARVIEPGDEIIVLAEDDNTYTAATEPVDSTPVSAMTKRPLPTPPKRILLCGWHRDIRDILRLLNHLSVPNTEVDLVNEVPEDIRIDRLRNDGLDVRSLENLNVRHVEANVAIRRQAQHLRVPQYDCILVMSDSSNQGLASDSLVLASVVMLRAIEVSQRSHKSIADLSDASASLQSGRHVHCVSEILDPRTEMTINSSHTIRCSSDYVMSNDLVSRMLAMVSENRNVNAILDELLGDKGSTFDVLPASRYCEMNERLSFWQLAKRASTMYEEVLCGYVNSKQPGSPVVLNPTDKALVRTWGDYSMIVIREAMSKSKLNRFQSHRLMVKVVRRAGVTNVNETDSDDENHEDETRLPRLMSPAANGRKPSIGLRQCSTSDSLMDEVVRDRLTVKMQRNSFNSSGYHLRVEAEKLAKLPPSKVNYRRLSSSEKDNTAVQPFLEESPNDILSRGTTSAGNALVPILEGDATPSDELDQPHMVPLMRWHDRWWYLVDTFISTNQGQAILLVVVCVVMAFSLGPIVQVAGHNPYGDSVWRVWTYMTDTGTQNHAETHEQKAVAFFLTIIGFVYFAVVVAFVVDSIREKMDQLKHGRTTVVEINHTLLLGWSDKAIPFIQEICHANESEGGGVVVVLADMSNERMAATCDSQGWPKVGCLSCFGSIEPCRSFFVVYATLLGFSGNEFYFEVWPECVGVPFALLTHWFRDAIPIGYRDVKGHVHLLPAMGHRMQPGEALLVLAEDNDSYKPKAPDTASPTTTPTSMPTVQTSKADTKSAEKVPTGDLFPPPMKPKTRQKILVCGWRRDLRDMLRLLDTLSAPGTVVYLLNEVSVEARVAMLLDDGMDLSSLSNISLVHLEGNAAVRRHVSPIQLHDFDSYIVVCDASRESDILASDSHVLATVLVLRSVEIEQQSYRTKQLFVHSEVAELQQRQRKIPCIAEVLDPRTQKTILQNKQIRDSSEFVQTNELVRTHHPSLV</sequence>
<reference evidence="11 12" key="1">
    <citation type="submission" date="2018-08" db="EMBL/GenBank/DDBJ databases">
        <title>Aphanomyces genome sequencing and annotation.</title>
        <authorList>
            <person name="Minardi D."/>
            <person name="Oidtmann B."/>
            <person name="Van Der Giezen M."/>
            <person name="Studholme D.J."/>
        </authorList>
    </citation>
    <scope>NUCLEOTIDE SEQUENCE [LARGE SCALE GENOMIC DNA]</scope>
    <source>
        <strain evidence="11 12">Sv</strain>
    </source>
</reference>
<dbReference type="VEuPathDB" id="FungiDB:H257_10205"/>
<evidence type="ECO:0000256" key="1">
    <source>
        <dbReference type="ARBA" id="ARBA00004127"/>
    </source>
</evidence>
<evidence type="ECO:0000259" key="10">
    <source>
        <dbReference type="Pfam" id="PF06241"/>
    </source>
</evidence>
<dbReference type="EMBL" id="QUTG01004164">
    <property type="protein sequence ID" value="RHY89020.1"/>
    <property type="molecule type" value="Genomic_DNA"/>
</dbReference>
<evidence type="ECO:0000256" key="5">
    <source>
        <dbReference type="ARBA" id="ARBA00023065"/>
    </source>
</evidence>
<name>A0A418D2W2_APHAT</name>
<evidence type="ECO:0000313" key="12">
    <source>
        <dbReference type="Proteomes" id="UP000285712"/>
    </source>
</evidence>
<dbReference type="AlphaFoldDB" id="A0A418D2W2"/>
<dbReference type="InterPro" id="IPR044849">
    <property type="entry name" value="CASTOR/POLLUX/SYM8-like"/>
</dbReference>
<evidence type="ECO:0000256" key="6">
    <source>
        <dbReference type="ARBA" id="ARBA00023136"/>
    </source>
</evidence>
<dbReference type="Gene3D" id="3.40.50.720">
    <property type="entry name" value="NAD(P)-binding Rossmann-like Domain"/>
    <property type="match status" value="1"/>
</dbReference>
<keyword evidence="5" id="KW-0406">Ion transport</keyword>
<dbReference type="VEuPathDB" id="FungiDB:H257_10206"/>
<evidence type="ECO:0000256" key="9">
    <source>
        <dbReference type="SAM" id="SignalP"/>
    </source>
</evidence>
<evidence type="ECO:0000313" key="11">
    <source>
        <dbReference type="EMBL" id="RHY89020.1"/>
    </source>
</evidence>
<keyword evidence="2" id="KW-0813">Transport</keyword>
<feature type="transmembrane region" description="Helical" evidence="8">
    <location>
        <begin position="796"/>
        <end position="817"/>
    </location>
</feature>
<comment type="caution">
    <text evidence="11">The sequence shown here is derived from an EMBL/GenBank/DDBJ whole genome shotgun (WGS) entry which is preliminary data.</text>
</comment>
<feature type="signal peptide" evidence="9">
    <location>
        <begin position="1"/>
        <end position="30"/>
    </location>
</feature>
<evidence type="ECO:0000256" key="7">
    <source>
        <dbReference type="SAM" id="MobiDB-lite"/>
    </source>
</evidence>